<keyword evidence="2" id="KW-1185">Reference proteome</keyword>
<reference evidence="2" key="1">
    <citation type="journal article" date="2022" name="Nat. Commun.">
        <title>Chromosome evolution and the genetic basis of agronomically important traits in greater yam.</title>
        <authorList>
            <person name="Bredeson J.V."/>
            <person name="Lyons J.B."/>
            <person name="Oniyinde I.O."/>
            <person name="Okereke N.R."/>
            <person name="Kolade O."/>
            <person name="Nnabue I."/>
            <person name="Nwadili C.O."/>
            <person name="Hribova E."/>
            <person name="Parker M."/>
            <person name="Nwogha J."/>
            <person name="Shu S."/>
            <person name="Carlson J."/>
            <person name="Kariba R."/>
            <person name="Muthemba S."/>
            <person name="Knop K."/>
            <person name="Barton G.J."/>
            <person name="Sherwood A.V."/>
            <person name="Lopez-Montes A."/>
            <person name="Asiedu R."/>
            <person name="Jamnadass R."/>
            <person name="Muchugi A."/>
            <person name="Goodstein D."/>
            <person name="Egesi C.N."/>
            <person name="Featherston J."/>
            <person name="Asfaw A."/>
            <person name="Simpson G.G."/>
            <person name="Dolezel J."/>
            <person name="Hendre P.S."/>
            <person name="Van Deynze A."/>
            <person name="Kumar P.L."/>
            <person name="Obidiegwu J.E."/>
            <person name="Bhattacharjee R."/>
            <person name="Rokhsar D.S."/>
        </authorList>
    </citation>
    <scope>NUCLEOTIDE SEQUENCE [LARGE SCALE GENOMIC DNA]</scope>
    <source>
        <strain evidence="2">cv. TDa95/00328</strain>
    </source>
</reference>
<gene>
    <name evidence="1" type="ORF">IHE45_04G128800</name>
</gene>
<accession>A0ACB7WG98</accession>
<name>A0ACB7WG98_DIOAL</name>
<keyword evidence="1" id="KW-0378">Hydrolase</keyword>
<evidence type="ECO:0000313" key="2">
    <source>
        <dbReference type="Proteomes" id="UP000827976"/>
    </source>
</evidence>
<dbReference type="EMBL" id="CM037014">
    <property type="protein sequence ID" value="KAH7686802.1"/>
    <property type="molecule type" value="Genomic_DNA"/>
</dbReference>
<comment type="caution">
    <text evidence="1">The sequence shown here is derived from an EMBL/GenBank/DDBJ whole genome shotgun (WGS) entry which is preliminary data.</text>
</comment>
<evidence type="ECO:0000313" key="1">
    <source>
        <dbReference type="EMBL" id="KAH7686802.1"/>
    </source>
</evidence>
<dbReference type="Proteomes" id="UP000827976">
    <property type="component" value="Chromosome 4"/>
</dbReference>
<protein>
    <submittedName>
        <fullName evidence="1">P-loop containing nucleoside triphosphate hydrolase protein</fullName>
    </submittedName>
</protein>
<sequence>MAFPLTISFTAKTKEEEDRQKQMYKRYDELILTLPAYTQNSLMLPESIKDSPSEERLHPYRQYKGFWFWPEMMLPGFMAAKDHFIPRPSDILICTPLKVGTTWLKALAFATLNRNDQPCKQSLLLSHNPHDCVPNLEVILYGRKRLPDLTVVPSPRLLSTHVPYQLFPTSWLSSGCKFVYLCRNPKDTFISYWHFVNKIMKDVNYKVPLGDAFDAFLKGVHLGGPLWDHVLGFWNASLVNPDKVLFMKYEELKSDTAVNLKKLAEFMGCPFTEEEERDGVLEKILDMCSFESLRNLEVNKTGIMPFKLSHDIGNEVYFRKGEVGDWVNFLTPEMAQLLDQAMEQKFEGSGLSFKA</sequence>
<proteinExistence type="predicted"/>
<organism evidence="1 2">
    <name type="scientific">Dioscorea alata</name>
    <name type="common">Purple yam</name>
    <dbReference type="NCBI Taxonomy" id="55571"/>
    <lineage>
        <taxon>Eukaryota</taxon>
        <taxon>Viridiplantae</taxon>
        <taxon>Streptophyta</taxon>
        <taxon>Embryophyta</taxon>
        <taxon>Tracheophyta</taxon>
        <taxon>Spermatophyta</taxon>
        <taxon>Magnoliopsida</taxon>
        <taxon>Liliopsida</taxon>
        <taxon>Dioscoreales</taxon>
        <taxon>Dioscoreaceae</taxon>
        <taxon>Dioscorea</taxon>
    </lineage>
</organism>